<name>A0ACA9PH78_9GLOM</name>
<proteinExistence type="predicted"/>
<gene>
    <name evidence="1" type="ORF">ACOLOM_LOCUS10584</name>
</gene>
<reference evidence="1" key="1">
    <citation type="submission" date="2021-06" db="EMBL/GenBank/DDBJ databases">
        <authorList>
            <person name="Kallberg Y."/>
            <person name="Tangrot J."/>
            <person name="Rosling A."/>
        </authorList>
    </citation>
    <scope>NUCLEOTIDE SEQUENCE</scope>
    <source>
        <strain evidence="1">CL356</strain>
    </source>
</reference>
<keyword evidence="2" id="KW-1185">Reference proteome</keyword>
<comment type="caution">
    <text evidence="1">The sequence shown here is derived from an EMBL/GenBank/DDBJ whole genome shotgun (WGS) entry which is preliminary data.</text>
</comment>
<protein>
    <submittedName>
        <fullName evidence="1">15825_t:CDS:1</fullName>
    </submittedName>
</protein>
<evidence type="ECO:0000313" key="2">
    <source>
        <dbReference type="Proteomes" id="UP000789525"/>
    </source>
</evidence>
<organism evidence="1 2">
    <name type="scientific">Acaulospora colombiana</name>
    <dbReference type="NCBI Taxonomy" id="27376"/>
    <lineage>
        <taxon>Eukaryota</taxon>
        <taxon>Fungi</taxon>
        <taxon>Fungi incertae sedis</taxon>
        <taxon>Mucoromycota</taxon>
        <taxon>Glomeromycotina</taxon>
        <taxon>Glomeromycetes</taxon>
        <taxon>Diversisporales</taxon>
        <taxon>Acaulosporaceae</taxon>
        <taxon>Acaulospora</taxon>
    </lineage>
</organism>
<accession>A0ACA9PH78</accession>
<dbReference type="Proteomes" id="UP000789525">
    <property type="component" value="Unassembled WGS sequence"/>
</dbReference>
<sequence length="98" mass="11208">MSENKEAVSMEPSLYITLEGHGSYLIEFVSRNHEHISFKAHIRGLDRMIVKPRLMSILTSLNGRHSTCERAPVAKYGYKRLRGLFLEEVVERSGFSVV</sequence>
<evidence type="ECO:0000313" key="1">
    <source>
        <dbReference type="EMBL" id="CAG8709290.1"/>
    </source>
</evidence>
<dbReference type="EMBL" id="CAJVPT010034848">
    <property type="protein sequence ID" value="CAG8709290.1"/>
    <property type="molecule type" value="Genomic_DNA"/>
</dbReference>